<dbReference type="RefSeq" id="WP_189267907.1">
    <property type="nucleotide sequence ID" value="NZ_BMML01000025.1"/>
</dbReference>
<dbReference type="Pfam" id="PF19953">
    <property type="entry name" value="EACC1"/>
    <property type="match status" value="1"/>
</dbReference>
<comment type="caution">
    <text evidence="2">The sequence shown here is derived from an EMBL/GenBank/DDBJ whole genome shotgun (WGS) entry which is preliminary data.</text>
</comment>
<dbReference type="AlphaFoldDB" id="A0A917XLH8"/>
<protein>
    <submittedName>
        <fullName evidence="2">Uncharacterized protein</fullName>
    </submittedName>
</protein>
<evidence type="ECO:0000313" key="3">
    <source>
        <dbReference type="Proteomes" id="UP000653411"/>
    </source>
</evidence>
<organism evidence="2 3">
    <name type="scientific">Streptomyces fuscichromogenes</name>
    <dbReference type="NCBI Taxonomy" id="1324013"/>
    <lineage>
        <taxon>Bacteria</taxon>
        <taxon>Bacillati</taxon>
        <taxon>Actinomycetota</taxon>
        <taxon>Actinomycetes</taxon>
        <taxon>Kitasatosporales</taxon>
        <taxon>Streptomycetaceae</taxon>
        <taxon>Streptomyces</taxon>
    </lineage>
</organism>
<reference evidence="2" key="1">
    <citation type="journal article" date="2014" name="Int. J. Syst. Evol. Microbiol.">
        <title>Complete genome sequence of Corynebacterium casei LMG S-19264T (=DSM 44701T), isolated from a smear-ripened cheese.</title>
        <authorList>
            <consortium name="US DOE Joint Genome Institute (JGI-PGF)"/>
            <person name="Walter F."/>
            <person name="Albersmeier A."/>
            <person name="Kalinowski J."/>
            <person name="Ruckert C."/>
        </authorList>
    </citation>
    <scope>NUCLEOTIDE SEQUENCE</scope>
    <source>
        <strain evidence="2">CGMCC 4.7110</strain>
    </source>
</reference>
<name>A0A917XLH8_9ACTN</name>
<proteinExistence type="predicted"/>
<sequence>MGEKERQGENMRIRVATTAEDGQETVSDLYRWLRQDPDVRRHATVELMPSGRPGGAMGAVEIIDMVVSQGFSALNLAMSYAAWRTARPAAPPITITVTAVDRPLTVDDASEETIRRIVQALQPTPGRDRHEEPGAAGDGTEGGR</sequence>
<gene>
    <name evidence="2" type="ORF">GCM10011578_080860</name>
</gene>
<reference evidence="2" key="2">
    <citation type="submission" date="2020-09" db="EMBL/GenBank/DDBJ databases">
        <authorList>
            <person name="Sun Q."/>
            <person name="Zhou Y."/>
        </authorList>
    </citation>
    <scope>NUCLEOTIDE SEQUENCE</scope>
    <source>
        <strain evidence="2">CGMCC 4.7110</strain>
    </source>
</reference>
<evidence type="ECO:0000313" key="2">
    <source>
        <dbReference type="EMBL" id="GGN37017.1"/>
    </source>
</evidence>
<evidence type="ECO:0000256" key="1">
    <source>
        <dbReference type="SAM" id="MobiDB-lite"/>
    </source>
</evidence>
<dbReference type="InterPro" id="IPR045428">
    <property type="entry name" value="EACC1"/>
</dbReference>
<accession>A0A917XLH8</accession>
<dbReference type="EMBL" id="BMML01000025">
    <property type="protein sequence ID" value="GGN37017.1"/>
    <property type="molecule type" value="Genomic_DNA"/>
</dbReference>
<dbReference type="Proteomes" id="UP000653411">
    <property type="component" value="Unassembled WGS sequence"/>
</dbReference>
<feature type="region of interest" description="Disordered" evidence="1">
    <location>
        <begin position="120"/>
        <end position="144"/>
    </location>
</feature>
<keyword evidence="3" id="KW-1185">Reference proteome</keyword>